<evidence type="ECO:0000313" key="5">
    <source>
        <dbReference type="Proteomes" id="UP000006718"/>
    </source>
</evidence>
<dbReference type="AlphaFoldDB" id="A0A5F7ZT33"/>
<dbReference type="ExpressionAtlas" id="A0A5F7ZT33">
    <property type="expression patterns" value="baseline"/>
</dbReference>
<keyword evidence="2" id="KW-0456">Lyase</keyword>
<evidence type="ECO:0000313" key="6">
    <source>
        <dbReference type="VGNC" id="VGNC:76005"/>
    </source>
</evidence>
<keyword evidence="5" id="KW-1185">Reference proteome</keyword>
<dbReference type="GO" id="GO:0006646">
    <property type="term" value="P:phosphatidylethanolamine biosynthetic process"/>
    <property type="evidence" value="ECO:0000318"/>
    <property type="project" value="GO_Central"/>
</dbReference>
<dbReference type="VGNC" id="VGNC:76005">
    <property type="gene designation" value="PISD"/>
</dbReference>
<dbReference type="GeneTree" id="ENSGT00390000013484"/>
<dbReference type="InParanoid" id="A0A5F7ZT33"/>
<reference evidence="4" key="4">
    <citation type="submission" date="2025-09" db="UniProtKB">
        <authorList>
            <consortium name="Ensembl"/>
        </authorList>
    </citation>
    <scope>IDENTIFICATION</scope>
    <source>
        <strain evidence="4">17573</strain>
    </source>
</reference>
<reference evidence="4" key="3">
    <citation type="submission" date="2025-08" db="UniProtKB">
        <authorList>
            <consortium name="Ensembl"/>
        </authorList>
    </citation>
    <scope>IDENTIFICATION</scope>
    <source>
        <strain evidence="4">17573</strain>
    </source>
</reference>
<evidence type="ECO:0000256" key="2">
    <source>
        <dbReference type="ARBA" id="ARBA00023239"/>
    </source>
</evidence>
<reference evidence="5" key="1">
    <citation type="journal article" date="2007" name="Science">
        <title>Evolutionary and biomedical insights from the rhesus macaque genome.</title>
        <authorList>
            <person name="Gibbs R.A."/>
            <person name="Rogers J."/>
            <person name="Katze M.G."/>
            <person name="Bumgarner R."/>
            <person name="Weinstock G.M."/>
            <person name="Mardis E.R."/>
            <person name="Remington K.A."/>
            <person name="Strausberg R.L."/>
            <person name="Venter J.C."/>
            <person name="Wilson R.K."/>
            <person name="Batzer M.A."/>
            <person name="Bustamante C.D."/>
            <person name="Eichler E.E."/>
            <person name="Hahn M.W."/>
            <person name="Hardison R.C."/>
            <person name="Makova K.D."/>
            <person name="Miller W."/>
            <person name="Milosavljevic A."/>
            <person name="Palermo R.E."/>
            <person name="Siepel A."/>
            <person name="Sikela J.M."/>
            <person name="Attaway T."/>
            <person name="Bell S."/>
            <person name="Bernard K.E."/>
            <person name="Buhay C.J."/>
            <person name="Chandrabose M.N."/>
            <person name="Dao M."/>
            <person name="Davis C."/>
            <person name="Delehaunty K.D."/>
            <person name="Ding Y."/>
            <person name="Dinh H.H."/>
            <person name="Dugan-Rocha S."/>
            <person name="Fulton L.A."/>
            <person name="Gabisi R.A."/>
            <person name="Garner T.T."/>
            <person name="Godfrey J."/>
            <person name="Hawes A.C."/>
            <person name="Hernandez J."/>
            <person name="Hines S."/>
            <person name="Holder M."/>
            <person name="Hume J."/>
            <person name="Jhangiani S.N."/>
            <person name="Joshi V."/>
            <person name="Khan Z.M."/>
            <person name="Kirkness E.F."/>
            <person name="Cree A."/>
            <person name="Fowler R.G."/>
            <person name="Lee S."/>
            <person name="Lewis L.R."/>
            <person name="Li Z."/>
            <person name="Liu Y.-S."/>
            <person name="Moore S.M."/>
            <person name="Muzny D."/>
            <person name="Nazareth L.V."/>
            <person name="Ngo D.N."/>
            <person name="Okwuonu G.O."/>
            <person name="Pai G."/>
            <person name="Parker D."/>
            <person name="Paul H.A."/>
            <person name="Pfannkoch C."/>
            <person name="Pohl C.S."/>
            <person name="Rogers Y.-H.C."/>
            <person name="Ruiz S.J."/>
            <person name="Sabo A."/>
            <person name="Santibanez J."/>
            <person name="Schneider B.W."/>
            <person name="Smith S.M."/>
            <person name="Sodergren E."/>
            <person name="Svatek A.F."/>
            <person name="Utterback T.R."/>
            <person name="Vattathil S."/>
            <person name="Warren W."/>
            <person name="White C.S."/>
            <person name="Chinwalla A.T."/>
            <person name="Feng Y."/>
            <person name="Halpern A.L."/>
            <person name="Hillier L.W."/>
            <person name="Huang X."/>
            <person name="Minx P."/>
            <person name="Nelson J.O."/>
            <person name="Pepin K.H."/>
            <person name="Qin X."/>
            <person name="Sutton G.G."/>
            <person name="Venter E."/>
            <person name="Walenz B.P."/>
            <person name="Wallis J.W."/>
            <person name="Worley K.C."/>
            <person name="Yang S.-P."/>
            <person name="Jones S.M."/>
            <person name="Marra M.A."/>
            <person name="Rocchi M."/>
            <person name="Schein J.E."/>
            <person name="Baertsch R."/>
            <person name="Clarke L."/>
            <person name="Csuros M."/>
            <person name="Glasscock J."/>
            <person name="Harris R.A."/>
            <person name="Havlak P."/>
            <person name="Jackson A.R."/>
            <person name="Jiang H."/>
            <person name="Liu Y."/>
            <person name="Messina D.N."/>
            <person name="Shen Y."/>
            <person name="Song H.X.-Z."/>
            <person name="Wylie T."/>
            <person name="Zhang L."/>
            <person name="Birney E."/>
            <person name="Han K."/>
            <person name="Konkel M.K."/>
            <person name="Lee J."/>
            <person name="Smit A.F.A."/>
            <person name="Ullmer B."/>
            <person name="Wang H."/>
            <person name="Xing J."/>
            <person name="Burhans R."/>
            <person name="Cheng Z."/>
            <person name="Karro J.E."/>
            <person name="Ma J."/>
            <person name="Raney B."/>
            <person name="She X."/>
            <person name="Cox M.J."/>
            <person name="Demuth J.P."/>
            <person name="Dumas L.J."/>
            <person name="Han S.-G."/>
            <person name="Hopkins J."/>
            <person name="Karimpour-Fard A."/>
            <person name="Kim Y.H."/>
            <person name="Pollack J.R."/>
            <person name="Vinar T."/>
            <person name="Addo-Quaye C."/>
            <person name="Degenhardt J."/>
            <person name="Denby A."/>
            <person name="Hubisz M.J."/>
            <person name="Indap A."/>
            <person name="Kosiol C."/>
            <person name="Lahn B.T."/>
            <person name="Lawson H.A."/>
            <person name="Marklein A."/>
            <person name="Nielsen R."/>
            <person name="Vallender E.J."/>
            <person name="Clark A.G."/>
            <person name="Ferguson B."/>
            <person name="Hernandez R.D."/>
            <person name="Hirani K."/>
            <person name="Kehrer-Sawatzki H."/>
            <person name="Kolb J."/>
            <person name="Patil S."/>
            <person name="Pu L.-L."/>
            <person name="Ren Y."/>
            <person name="Smith D.G."/>
            <person name="Wheeler D.A."/>
            <person name="Schenck I."/>
            <person name="Ball E.V."/>
            <person name="Chen R."/>
            <person name="Cooper D.N."/>
            <person name="Giardine B."/>
            <person name="Hsu F."/>
            <person name="Kent W.J."/>
            <person name="Lesk A."/>
            <person name="Nelson D.L."/>
            <person name="O'brien W.E."/>
            <person name="Pruefer K."/>
            <person name="Stenson P.D."/>
            <person name="Wallace J.C."/>
            <person name="Ke H."/>
            <person name="Liu X.-M."/>
            <person name="Wang P."/>
            <person name="Xiang A.P."/>
            <person name="Yang F."/>
            <person name="Barber G.P."/>
            <person name="Haussler D."/>
            <person name="Karolchik D."/>
            <person name="Kern A.D."/>
            <person name="Kuhn R.M."/>
            <person name="Smith K.E."/>
            <person name="Zwieg A.S."/>
        </authorList>
    </citation>
    <scope>NUCLEOTIDE SEQUENCE [LARGE SCALE GENOMIC DNA]</scope>
    <source>
        <strain evidence="5">17573</strain>
    </source>
</reference>
<evidence type="ECO:0000313" key="4">
    <source>
        <dbReference type="Ensembl" id="ENSMMUP00000068814.1"/>
    </source>
</evidence>
<keyword evidence="1" id="KW-0210">Decarboxylase</keyword>
<sequence length="463" mass="50114">MMCQSEARRGPELRAAKWLHFPQLALRRRLGQLSCMSRPALKLRSWPLTVLYYLLPFGALRPLSRVGWRPVSRVALYKSVPTRLLSRAWGRLNQVELPHWLRRPVYSLYIWTFGVNMKEAAVEDLHHYRNLSEFFRRKLKPQARPVCGLHSVVRPDPFLLGETGLFPASTAGTPLAQHSPLVSSISGSSRMTRGGGGCLLGGGDPALPGSKPLLSFQISPSDGKILNFGQVKNCEVEQVKGVTYSLESFLGPRTYTEDLPFPPGGSLHRRGQAALLLCGWTGREGNAGEGAEAGMWGLPENPCADRTRAPCWVLTVLVAPMSAPTPQPPRVTPSRTSWSPGKGMSSITVSSTWPPGTTTASTPPRTGLCPTGATSQVSLGPACGGSCLCGLHIEALSFLVSGDQAPGQGHRGQELTALCRLVVGRGPWGPLGSAFGNDIRATGHESLWVLAALEWTHWALDRE</sequence>
<evidence type="ECO:0000256" key="1">
    <source>
        <dbReference type="ARBA" id="ARBA00022793"/>
    </source>
</evidence>
<proteinExistence type="predicted"/>
<evidence type="ECO:0000256" key="3">
    <source>
        <dbReference type="SAM" id="MobiDB-lite"/>
    </source>
</evidence>
<organism evidence="4 5">
    <name type="scientific">Macaca mulatta</name>
    <name type="common">Rhesus macaque</name>
    <dbReference type="NCBI Taxonomy" id="9544"/>
    <lineage>
        <taxon>Eukaryota</taxon>
        <taxon>Metazoa</taxon>
        <taxon>Chordata</taxon>
        <taxon>Craniata</taxon>
        <taxon>Vertebrata</taxon>
        <taxon>Euteleostomi</taxon>
        <taxon>Mammalia</taxon>
        <taxon>Eutheria</taxon>
        <taxon>Euarchontoglires</taxon>
        <taxon>Primates</taxon>
        <taxon>Haplorrhini</taxon>
        <taxon>Catarrhini</taxon>
        <taxon>Cercopithecidae</taxon>
        <taxon>Cercopithecinae</taxon>
        <taxon>Macaca</taxon>
    </lineage>
</organism>
<dbReference type="Ensembl" id="ENSMMUT00000093004.1">
    <property type="protein sequence ID" value="ENSMMUP00000068814.1"/>
    <property type="gene ID" value="ENSMMUG00000002182.4"/>
</dbReference>
<dbReference type="Bgee" id="ENSMMUG00000002182">
    <property type="expression patterns" value="Expressed in cerebellar cortex and 21 other cell types or tissues"/>
</dbReference>
<feature type="region of interest" description="Disordered" evidence="3">
    <location>
        <begin position="324"/>
        <end position="367"/>
    </location>
</feature>
<reference evidence="4" key="2">
    <citation type="submission" date="2019-01" db="EMBL/GenBank/DDBJ databases">
        <authorList>
            <person name="Graves T."/>
            <person name="Eichler E.E."/>
            <person name="Wilson R.K."/>
        </authorList>
    </citation>
    <scope>NUCLEOTIDE SEQUENCE [LARGE SCALE GENOMIC DNA]</scope>
    <source>
        <strain evidence="4">17573</strain>
    </source>
</reference>
<dbReference type="GO" id="GO:0005739">
    <property type="term" value="C:mitochondrion"/>
    <property type="evidence" value="ECO:0000318"/>
    <property type="project" value="GO_Central"/>
</dbReference>
<dbReference type="PANTHER" id="PTHR10067:SF6">
    <property type="entry name" value="PHOSPHATIDYLSERINE DECARBOXYLASE PROENZYME, MITOCHONDRIAL"/>
    <property type="match status" value="1"/>
</dbReference>
<dbReference type="InterPro" id="IPR003817">
    <property type="entry name" value="PS_Dcarbxylase"/>
</dbReference>
<dbReference type="Proteomes" id="UP000006718">
    <property type="component" value="Chromosome 10"/>
</dbReference>
<dbReference type="VEuPathDB" id="HostDB:ENSMMUG00000002182"/>
<dbReference type="GO" id="GO:0004609">
    <property type="term" value="F:phosphatidylserine decarboxylase activity"/>
    <property type="evidence" value="ECO:0000318"/>
    <property type="project" value="GO_Central"/>
</dbReference>
<accession>A0A5F7ZT33</accession>
<feature type="compositionally biased region" description="Polar residues" evidence="3">
    <location>
        <begin position="333"/>
        <end position="364"/>
    </location>
</feature>
<dbReference type="Pfam" id="PF02666">
    <property type="entry name" value="PS_Dcarbxylase"/>
    <property type="match status" value="1"/>
</dbReference>
<name>A0A5F7ZT33_MACMU</name>
<dbReference type="PANTHER" id="PTHR10067">
    <property type="entry name" value="PHOSPHATIDYLSERINE DECARBOXYLASE"/>
    <property type="match status" value="1"/>
</dbReference>
<dbReference type="STRING" id="9544.ENSMMUP00000068814"/>
<gene>
    <name evidence="4 6" type="primary">PISD</name>
</gene>
<protein>
    <submittedName>
        <fullName evidence="4">Phosphatidylserine decarboxylase</fullName>
    </submittedName>
</protein>